<evidence type="ECO:0000313" key="1">
    <source>
        <dbReference type="EMBL" id="TKA22759.1"/>
    </source>
</evidence>
<proteinExistence type="predicted"/>
<comment type="caution">
    <text evidence="1">The sequence shown here is derived from an EMBL/GenBank/DDBJ whole genome shotgun (WGS) entry which is preliminary data.</text>
</comment>
<organism evidence="1 2">
    <name type="scientific">Salinomyces thailandicus</name>
    <dbReference type="NCBI Taxonomy" id="706561"/>
    <lineage>
        <taxon>Eukaryota</taxon>
        <taxon>Fungi</taxon>
        <taxon>Dikarya</taxon>
        <taxon>Ascomycota</taxon>
        <taxon>Pezizomycotina</taxon>
        <taxon>Dothideomycetes</taxon>
        <taxon>Dothideomycetidae</taxon>
        <taxon>Mycosphaerellales</taxon>
        <taxon>Teratosphaeriaceae</taxon>
        <taxon>Salinomyces</taxon>
    </lineage>
</organism>
<dbReference type="EMBL" id="NAJL01000066">
    <property type="protein sequence ID" value="TKA22759.1"/>
    <property type="molecule type" value="Genomic_DNA"/>
</dbReference>
<accession>A0A4V5N5Q0</accession>
<protein>
    <submittedName>
        <fullName evidence="1">Uncharacterized protein</fullName>
    </submittedName>
</protein>
<name>A0A4V5N5Q0_9PEZI</name>
<dbReference type="Proteomes" id="UP000308549">
    <property type="component" value="Unassembled WGS sequence"/>
</dbReference>
<keyword evidence="2" id="KW-1185">Reference proteome</keyword>
<sequence length="153" mass="17418">MNELFTTGWLDKPWEKRDILIPVLLKGQLGPLYEAVRPYLVRHFEGSSPRLLQASSAPAMQPTSDKSRSILLMLGVYITELWFGEAIESYQTGAQTSNSEALQIWYNSKRDELPMRLEEAVETCLDEQLHNDAVAALLPQIVQVLKKTQEAWD</sequence>
<evidence type="ECO:0000313" key="2">
    <source>
        <dbReference type="Proteomes" id="UP000308549"/>
    </source>
</evidence>
<dbReference type="AlphaFoldDB" id="A0A4V5N5Q0"/>
<gene>
    <name evidence="1" type="ORF">B0A50_07861</name>
</gene>
<dbReference type="OrthoDB" id="3565018at2759"/>
<reference evidence="1 2" key="1">
    <citation type="submission" date="2017-03" db="EMBL/GenBank/DDBJ databases">
        <title>Genomes of endolithic fungi from Antarctica.</title>
        <authorList>
            <person name="Coleine C."/>
            <person name="Masonjones S."/>
            <person name="Stajich J.E."/>
        </authorList>
    </citation>
    <scope>NUCLEOTIDE SEQUENCE [LARGE SCALE GENOMIC DNA]</scope>
    <source>
        <strain evidence="1 2">CCFEE 6315</strain>
    </source>
</reference>